<dbReference type="RefSeq" id="WP_106658904.1">
    <property type="nucleotide sequence ID" value="NZ_PJEO01000016.1"/>
</dbReference>
<dbReference type="AlphaFoldDB" id="A0A2N3HLQ5"/>
<reference evidence="2 3" key="1">
    <citation type="submission" date="2017-12" db="EMBL/GenBank/DDBJ databases">
        <title>Confluentibacter flavum sp. nov., isolated from the saline lake.</title>
        <authorList>
            <person name="Yu L."/>
        </authorList>
    </citation>
    <scope>NUCLEOTIDE SEQUENCE [LARGE SCALE GENOMIC DNA]</scope>
    <source>
        <strain evidence="2 3">3B</strain>
    </source>
</reference>
<proteinExistence type="predicted"/>
<evidence type="ECO:0000313" key="2">
    <source>
        <dbReference type="EMBL" id="PKQ45877.1"/>
    </source>
</evidence>
<evidence type="ECO:0000259" key="1">
    <source>
        <dbReference type="Pfam" id="PF12867"/>
    </source>
</evidence>
<name>A0A2N3HLQ5_9FLAO</name>
<dbReference type="InterPro" id="IPR024775">
    <property type="entry name" value="DinB-like"/>
</dbReference>
<feature type="domain" description="DinB-like" evidence="1">
    <location>
        <begin position="11"/>
        <end position="145"/>
    </location>
</feature>
<dbReference type="SUPFAM" id="SSF109854">
    <property type="entry name" value="DinB/YfiT-like putative metalloenzymes"/>
    <property type="match status" value="1"/>
</dbReference>
<dbReference type="InterPro" id="IPR034660">
    <property type="entry name" value="DinB/YfiT-like"/>
</dbReference>
<gene>
    <name evidence="2" type="ORF">CSW08_05475</name>
</gene>
<accession>A0A2N3HLQ5</accession>
<evidence type="ECO:0000313" key="3">
    <source>
        <dbReference type="Proteomes" id="UP000233435"/>
    </source>
</evidence>
<protein>
    <submittedName>
        <fullName evidence="2">DinB family protein</fullName>
    </submittedName>
</protein>
<dbReference type="OrthoDB" id="4295522at2"/>
<comment type="caution">
    <text evidence="2">The sequence shown here is derived from an EMBL/GenBank/DDBJ whole genome shotgun (WGS) entry which is preliminary data.</text>
</comment>
<dbReference type="Proteomes" id="UP000233435">
    <property type="component" value="Unassembled WGS sequence"/>
</dbReference>
<dbReference type="EMBL" id="PJEO01000016">
    <property type="protein sequence ID" value="PKQ45877.1"/>
    <property type="molecule type" value="Genomic_DNA"/>
</dbReference>
<dbReference type="Gene3D" id="1.20.120.450">
    <property type="entry name" value="dinb family like domain"/>
    <property type="match status" value="1"/>
</dbReference>
<keyword evidence="3" id="KW-1185">Reference proteome</keyword>
<sequence length="154" mass="17781">MDFIFEVLPNTRKYLNNVLENNSLEDLNKIPKGFNNNIIWNIAHVIVAQQILVYKLSGLPIMVSDEFVEKYRKGSKPEAPVTLSEVEEIKGLLFPTIQKTQEDYFNDVFQNYQEYTVVTTGNTLKNVEDALQFNLFHEGLHIGYIMALLRAIKI</sequence>
<dbReference type="Pfam" id="PF12867">
    <property type="entry name" value="DinB_2"/>
    <property type="match status" value="1"/>
</dbReference>
<organism evidence="2 3">
    <name type="scientific">Confluentibacter flavum</name>
    <dbReference type="NCBI Taxonomy" id="1909700"/>
    <lineage>
        <taxon>Bacteria</taxon>
        <taxon>Pseudomonadati</taxon>
        <taxon>Bacteroidota</taxon>
        <taxon>Flavobacteriia</taxon>
        <taxon>Flavobacteriales</taxon>
        <taxon>Flavobacteriaceae</taxon>
        <taxon>Confluentibacter</taxon>
    </lineage>
</organism>